<reference evidence="2 3" key="1">
    <citation type="submission" date="2020-08" db="EMBL/GenBank/DDBJ databases">
        <title>Sequencing the genomes of 1000 actinobacteria strains.</title>
        <authorList>
            <person name="Klenk H.-P."/>
        </authorList>
    </citation>
    <scope>NUCLEOTIDE SEQUENCE [LARGE SCALE GENOMIC DNA]</scope>
    <source>
        <strain evidence="2 3">DSM 40084</strain>
    </source>
</reference>
<dbReference type="EMBL" id="JACHNE010000001">
    <property type="protein sequence ID" value="MBB5795294.1"/>
    <property type="molecule type" value="Genomic_DNA"/>
</dbReference>
<protein>
    <recommendedName>
        <fullName evidence="4">Secreted protein</fullName>
    </recommendedName>
</protein>
<dbReference type="AlphaFoldDB" id="A0A7W9H4N1"/>
<feature type="signal peptide" evidence="1">
    <location>
        <begin position="1"/>
        <end position="30"/>
    </location>
</feature>
<feature type="chain" id="PRO_5030881585" description="Secreted protein" evidence="1">
    <location>
        <begin position="31"/>
        <end position="359"/>
    </location>
</feature>
<comment type="caution">
    <text evidence="2">The sequence shown here is derived from an EMBL/GenBank/DDBJ whole genome shotgun (WGS) entry which is preliminary data.</text>
</comment>
<name>A0A7W9H4N1_9ACTN</name>
<organism evidence="2 3">
    <name type="scientific">Streptomyces caelestis</name>
    <dbReference type="NCBI Taxonomy" id="36816"/>
    <lineage>
        <taxon>Bacteria</taxon>
        <taxon>Bacillati</taxon>
        <taxon>Actinomycetota</taxon>
        <taxon>Actinomycetes</taxon>
        <taxon>Kitasatosporales</taxon>
        <taxon>Streptomycetaceae</taxon>
        <taxon>Streptomyces</taxon>
    </lineage>
</organism>
<proteinExistence type="predicted"/>
<dbReference type="PROSITE" id="PS51257">
    <property type="entry name" value="PROKAR_LIPOPROTEIN"/>
    <property type="match status" value="1"/>
</dbReference>
<gene>
    <name evidence="2" type="ORF">HDA41_003258</name>
</gene>
<keyword evidence="3" id="KW-1185">Reference proteome</keyword>
<evidence type="ECO:0000313" key="3">
    <source>
        <dbReference type="Proteomes" id="UP000590647"/>
    </source>
</evidence>
<evidence type="ECO:0008006" key="4">
    <source>
        <dbReference type="Google" id="ProtNLM"/>
    </source>
</evidence>
<evidence type="ECO:0000256" key="1">
    <source>
        <dbReference type="SAM" id="SignalP"/>
    </source>
</evidence>
<dbReference type="Proteomes" id="UP000590647">
    <property type="component" value="Unassembled WGS sequence"/>
</dbReference>
<accession>A0A7W9H4N1</accession>
<keyword evidence="1" id="KW-0732">Signal</keyword>
<evidence type="ECO:0000313" key="2">
    <source>
        <dbReference type="EMBL" id="MBB5795294.1"/>
    </source>
</evidence>
<sequence>MQLMRFAAKAGAVLAASASTLVLSCTAAYAIGDDESQAPPSGGAGGASGGTLTASAATTRIKVTQESGGTGSSTQSLAPVDPNWEPPACWYEPVATPQQLKEAVDRLKKNPNGDLVPVTPSLSWGRELMVDHYEKGQDNTDSGFSYKNYNLGKDGMFWRGVINKNRENDAESYDCERTLFWQNANTLPDDDHAPTPDILAGYAYDKIKVPQTEVELKPATRSTVNLPTWVWLDKATFKEVKVRAELPDAGVWAETTAKPIALHLDAGTEDAETYPASGNCAIDEDGSIGTPYTKGDADRTPPCGIRYLRATNGTPYQLKASITWQISWEGSGGAQGDLPDGTFETTQNMTVQEIQSVNR</sequence>